<dbReference type="SMART" id="SM00228">
    <property type="entry name" value="PDZ"/>
    <property type="match status" value="2"/>
</dbReference>
<keyword evidence="10 11" id="KW-0472">Membrane</keyword>
<dbReference type="InterPro" id="IPR036034">
    <property type="entry name" value="PDZ_sf"/>
</dbReference>
<dbReference type="RefSeq" id="WP_289364459.1">
    <property type="nucleotide sequence ID" value="NZ_JAUCBP010000006.1"/>
</dbReference>
<keyword evidence="5 11" id="KW-0812">Transmembrane</keyword>
<organism evidence="13 14">
    <name type="scientific">Alteromonas arenosi</name>
    <dbReference type="NCBI Taxonomy" id="3055817"/>
    <lineage>
        <taxon>Bacteria</taxon>
        <taxon>Pseudomonadati</taxon>
        <taxon>Pseudomonadota</taxon>
        <taxon>Gammaproteobacteria</taxon>
        <taxon>Alteromonadales</taxon>
        <taxon>Alteromonadaceae</taxon>
        <taxon>Alteromonas/Salinimonas group</taxon>
        <taxon>Alteromonas</taxon>
    </lineage>
</organism>
<evidence type="ECO:0000256" key="9">
    <source>
        <dbReference type="ARBA" id="ARBA00023049"/>
    </source>
</evidence>
<dbReference type="CDD" id="cd23081">
    <property type="entry name" value="cpPDZ_EcRseP-like"/>
    <property type="match status" value="1"/>
</dbReference>
<feature type="domain" description="PDZ" evidence="12">
    <location>
        <begin position="115"/>
        <end position="186"/>
    </location>
</feature>
<protein>
    <recommendedName>
        <fullName evidence="11">Zinc metalloprotease</fullName>
        <ecNumber evidence="11">3.4.24.-</ecNumber>
    </recommendedName>
</protein>
<dbReference type="InterPro" id="IPR041489">
    <property type="entry name" value="PDZ_6"/>
</dbReference>
<evidence type="ECO:0000256" key="4">
    <source>
        <dbReference type="ARBA" id="ARBA00022670"/>
    </source>
</evidence>
<keyword evidence="11" id="KW-0479">Metal-binding</keyword>
<name>A0ABT7SVL2_9ALTE</name>
<keyword evidence="9 11" id="KW-0482">Metalloprotease</keyword>
<feature type="transmembrane region" description="Helical" evidence="11">
    <location>
        <begin position="6"/>
        <end position="29"/>
    </location>
</feature>
<dbReference type="PANTHER" id="PTHR42837">
    <property type="entry name" value="REGULATOR OF SIGMA-E PROTEASE RSEP"/>
    <property type="match status" value="1"/>
</dbReference>
<gene>
    <name evidence="13" type="primary">rseP</name>
    <name evidence="13" type="ORF">QTP81_06340</name>
</gene>
<evidence type="ECO:0000256" key="1">
    <source>
        <dbReference type="ARBA" id="ARBA00001947"/>
    </source>
</evidence>
<dbReference type="EC" id="3.4.24.-" evidence="11"/>
<comment type="cofactor">
    <cofactor evidence="1 11">
        <name>Zn(2+)</name>
        <dbReference type="ChEBI" id="CHEBI:29105"/>
    </cofactor>
</comment>
<feature type="transmembrane region" description="Helical" evidence="11">
    <location>
        <begin position="378"/>
        <end position="400"/>
    </location>
</feature>
<evidence type="ECO:0000313" key="13">
    <source>
        <dbReference type="EMBL" id="MDM7860208.1"/>
    </source>
</evidence>
<reference evidence="13 14" key="1">
    <citation type="submission" date="2023-06" db="EMBL/GenBank/DDBJ databases">
        <title>Alteromonas sp. ASW11-36 isolated from intertidal sand.</title>
        <authorList>
            <person name="Li Y."/>
        </authorList>
    </citation>
    <scope>NUCLEOTIDE SEQUENCE [LARGE SCALE GENOMIC DNA]</scope>
    <source>
        <strain evidence="13 14">ASW11-36</strain>
    </source>
</reference>
<keyword evidence="8 11" id="KW-1133">Transmembrane helix</keyword>
<feature type="domain" description="PDZ" evidence="12">
    <location>
        <begin position="210"/>
        <end position="279"/>
    </location>
</feature>
<comment type="similarity">
    <text evidence="3 11">Belongs to the peptidase M50B family.</text>
</comment>
<proteinExistence type="inferred from homology"/>
<dbReference type="InterPro" id="IPR008915">
    <property type="entry name" value="Peptidase_M50"/>
</dbReference>
<dbReference type="Proteomes" id="UP001234343">
    <property type="component" value="Unassembled WGS sequence"/>
</dbReference>
<keyword evidence="6 11" id="KW-0378">Hydrolase</keyword>
<comment type="subcellular location">
    <subcellularLocation>
        <location evidence="2">Membrane</location>
        <topology evidence="2">Multi-pass membrane protein</topology>
    </subcellularLocation>
</comment>
<sequence length="450" mass="48839">MVDFLWNLSAFIVALGILVAVHEWGHFIVARKCGVQVLRFSIGFGKPLWRTTDKHGTEFVIAAIPLGGYVRMLDERVDNVPANKSHLAFNQQSVGKRMAIIAAGPGVNFIFAVAAFMLMFLIGVQTLKPIVGEVPKDSIAAQSNIVENDQIVAVGEHDTVDWSSVNLEILSYIGESEIPLMVLQGNGVTKQTALATDGWRFDPDKESALTSLGLVPFRPAITLEVAALGENSPAQLAGLQVGDTLLQLGTERIESWQQAVDIITANPGQSLSLTFARDGSEQIIVVTLDSVETETGLRGYLGMAPRVEPWPEDVVFIHQYGVFSAFGKALQQTWRYTTISLEMFGKLFTGDVSVKNLSGPISIAQGAGISAEYGIVQFLKFLAIISISLGIINLLPIPLLDGGHLLYFTIEWITGKPVSERVQDIGFRVGSLIILTFMGIAIFNDIARLA</sequence>
<feature type="transmembrane region" description="Helical" evidence="11">
    <location>
        <begin position="425"/>
        <end position="443"/>
    </location>
</feature>
<dbReference type="GO" id="GO:0006508">
    <property type="term" value="P:proteolysis"/>
    <property type="evidence" value="ECO:0007669"/>
    <property type="project" value="UniProtKB-KW"/>
</dbReference>
<dbReference type="InterPro" id="IPR001478">
    <property type="entry name" value="PDZ"/>
</dbReference>
<evidence type="ECO:0000256" key="11">
    <source>
        <dbReference type="RuleBase" id="RU362031"/>
    </source>
</evidence>
<comment type="caution">
    <text evidence="13">The sequence shown here is derived from an EMBL/GenBank/DDBJ whole genome shotgun (WGS) entry which is preliminary data.</text>
</comment>
<dbReference type="Pfam" id="PF17820">
    <property type="entry name" value="PDZ_6"/>
    <property type="match status" value="1"/>
</dbReference>
<dbReference type="GO" id="GO:0008233">
    <property type="term" value="F:peptidase activity"/>
    <property type="evidence" value="ECO:0007669"/>
    <property type="project" value="UniProtKB-KW"/>
</dbReference>
<evidence type="ECO:0000256" key="8">
    <source>
        <dbReference type="ARBA" id="ARBA00022989"/>
    </source>
</evidence>
<accession>A0ABT7SVL2</accession>
<evidence type="ECO:0000259" key="12">
    <source>
        <dbReference type="SMART" id="SM00228"/>
    </source>
</evidence>
<keyword evidence="14" id="KW-1185">Reference proteome</keyword>
<evidence type="ECO:0000256" key="2">
    <source>
        <dbReference type="ARBA" id="ARBA00004141"/>
    </source>
</evidence>
<keyword evidence="4 13" id="KW-0645">Protease</keyword>
<evidence type="ECO:0000256" key="10">
    <source>
        <dbReference type="ARBA" id="ARBA00023136"/>
    </source>
</evidence>
<evidence type="ECO:0000313" key="14">
    <source>
        <dbReference type="Proteomes" id="UP001234343"/>
    </source>
</evidence>
<evidence type="ECO:0000256" key="7">
    <source>
        <dbReference type="ARBA" id="ARBA00022833"/>
    </source>
</evidence>
<dbReference type="InterPro" id="IPR004387">
    <property type="entry name" value="Pept_M50_Zn"/>
</dbReference>
<evidence type="ECO:0000256" key="6">
    <source>
        <dbReference type="ARBA" id="ARBA00022801"/>
    </source>
</evidence>
<dbReference type="SUPFAM" id="SSF50156">
    <property type="entry name" value="PDZ domain-like"/>
    <property type="match status" value="2"/>
</dbReference>
<dbReference type="CDD" id="cd06163">
    <property type="entry name" value="S2P-M50_PDZ_RseP-like"/>
    <property type="match status" value="2"/>
</dbReference>
<evidence type="ECO:0000256" key="5">
    <source>
        <dbReference type="ARBA" id="ARBA00022692"/>
    </source>
</evidence>
<dbReference type="Pfam" id="PF02163">
    <property type="entry name" value="Peptidase_M50"/>
    <property type="match status" value="1"/>
</dbReference>
<evidence type="ECO:0000256" key="3">
    <source>
        <dbReference type="ARBA" id="ARBA00007931"/>
    </source>
</evidence>
<dbReference type="NCBIfam" id="TIGR00054">
    <property type="entry name" value="RIP metalloprotease RseP"/>
    <property type="match status" value="1"/>
</dbReference>
<keyword evidence="7 11" id="KW-0862">Zinc</keyword>
<dbReference type="NCBIfam" id="NF008046">
    <property type="entry name" value="PRK10779.1"/>
    <property type="match status" value="1"/>
</dbReference>
<dbReference type="EMBL" id="JAUCBP010000006">
    <property type="protein sequence ID" value="MDM7860208.1"/>
    <property type="molecule type" value="Genomic_DNA"/>
</dbReference>
<feature type="transmembrane region" description="Helical" evidence="11">
    <location>
        <begin position="99"/>
        <end position="122"/>
    </location>
</feature>
<dbReference type="Gene3D" id="2.30.42.10">
    <property type="match status" value="2"/>
</dbReference>
<dbReference type="PANTHER" id="PTHR42837:SF2">
    <property type="entry name" value="MEMBRANE METALLOPROTEASE ARASP2, CHLOROPLASTIC-RELATED"/>
    <property type="match status" value="1"/>
</dbReference>